<dbReference type="AlphaFoldDB" id="A0A4S2CRK6"/>
<comment type="caution">
    <text evidence="1">The sequence shown here is derived from an EMBL/GenBank/DDBJ whole genome shotgun (WGS) entry which is preliminary data.</text>
</comment>
<feature type="non-terminal residue" evidence="1">
    <location>
        <position position="52"/>
    </location>
</feature>
<gene>
    <name evidence="1" type="ORF">E5352_19245</name>
</gene>
<dbReference type="Proteomes" id="UP000306631">
    <property type="component" value="Unassembled WGS sequence"/>
</dbReference>
<organism evidence="1 2">
    <name type="scientific">Stenotrophomonas maltophilia</name>
    <name type="common">Pseudomonas maltophilia</name>
    <name type="synonym">Xanthomonas maltophilia</name>
    <dbReference type="NCBI Taxonomy" id="40324"/>
    <lineage>
        <taxon>Bacteria</taxon>
        <taxon>Pseudomonadati</taxon>
        <taxon>Pseudomonadota</taxon>
        <taxon>Gammaproteobacteria</taxon>
        <taxon>Lysobacterales</taxon>
        <taxon>Lysobacteraceae</taxon>
        <taxon>Stenotrophomonas</taxon>
        <taxon>Stenotrophomonas maltophilia group</taxon>
    </lineage>
</organism>
<dbReference type="EMBL" id="SRYW01000034">
    <property type="protein sequence ID" value="TGY30875.1"/>
    <property type="molecule type" value="Genomic_DNA"/>
</dbReference>
<accession>A0A4S2CRK6</accession>
<evidence type="ECO:0000313" key="1">
    <source>
        <dbReference type="EMBL" id="TGY30875.1"/>
    </source>
</evidence>
<name>A0A4S2CRK6_STEMA</name>
<proteinExistence type="predicted"/>
<reference evidence="1 2" key="1">
    <citation type="submission" date="2019-04" db="EMBL/GenBank/DDBJ databases">
        <title>Microbes associate with the intestines of laboratory mice.</title>
        <authorList>
            <person name="Navarre W."/>
            <person name="Wong E."/>
            <person name="Huang K."/>
            <person name="Tropini C."/>
            <person name="Ng K."/>
            <person name="Yu B."/>
        </authorList>
    </citation>
    <scope>NUCLEOTIDE SEQUENCE [LARGE SCALE GENOMIC DNA]</scope>
    <source>
        <strain evidence="1 2">NM62_B4-13</strain>
    </source>
</reference>
<evidence type="ECO:0000313" key="2">
    <source>
        <dbReference type="Proteomes" id="UP000306631"/>
    </source>
</evidence>
<protein>
    <submittedName>
        <fullName evidence="1">IS91 family transposase</fullName>
    </submittedName>
</protein>
<sequence length="52" mass="6087">MAAAPSYARHVPERTLLYALVEAHYPDFIASLEAQDRSLPEYVREEFETYLR</sequence>